<gene>
    <name evidence="1" type="ordered locus">Spica_0193</name>
</gene>
<keyword evidence="2" id="KW-1185">Reference proteome</keyword>
<dbReference type="STRING" id="744872.Spica_0193"/>
<dbReference type="InterPro" id="IPR015867">
    <property type="entry name" value="N-reg_PII/ATP_PRibTrfase_C"/>
</dbReference>
<dbReference type="EMBL" id="CP002868">
    <property type="protein sequence ID" value="AEJ18361.1"/>
    <property type="molecule type" value="Genomic_DNA"/>
</dbReference>
<dbReference type="HOGENOM" id="CLU_159798_1_0_12"/>
<evidence type="ECO:0000313" key="2">
    <source>
        <dbReference type="Proteomes" id="UP000000503"/>
    </source>
</evidence>
<accession>F8EWX5</accession>
<proteinExistence type="predicted"/>
<dbReference type="Proteomes" id="UP000000503">
    <property type="component" value="Chromosome"/>
</dbReference>
<dbReference type="Gene3D" id="3.30.70.120">
    <property type="match status" value="1"/>
</dbReference>
<protein>
    <submittedName>
        <fullName evidence="1">Uncharacterized protein</fullName>
    </submittedName>
</protein>
<dbReference type="OrthoDB" id="350733at2"/>
<dbReference type="RefSeq" id="WP_013967674.1">
    <property type="nucleotide sequence ID" value="NC_015732.1"/>
</dbReference>
<dbReference type="KEGG" id="scd:Spica_0193"/>
<reference evidence="2" key="1">
    <citation type="journal article" date="2013" name="Stand. Genomic Sci.">
        <title>Genome sequence of the thermophilic fresh-water bacterium Spirochaeta caldaria type strain (H1(T)), reclassification of Spirochaeta caldaria, Spirochaeta stenostrepta, and Spirochaeta zuelzerae in the genus Treponema as Treponema caldaria comb. nov., Treponema stenostrepta comb. nov., and Treponema zuelzerae comb. nov., and emendation of the genus Treponema.</title>
        <authorList>
            <person name="Abt B."/>
            <person name="Goker M."/>
            <person name="Scheuner C."/>
            <person name="Han C."/>
            <person name="Lu M."/>
            <person name="Misra M."/>
            <person name="Lapidus A."/>
            <person name="Nolan M."/>
            <person name="Lucas S."/>
            <person name="Hammon N."/>
            <person name="Deshpande S."/>
            <person name="Cheng J.F."/>
            <person name="Tapia R."/>
            <person name="Goodwin L.A."/>
            <person name="Pitluck S."/>
            <person name="Liolios K."/>
            <person name="Pagani I."/>
            <person name="Ivanova N."/>
            <person name="Mavromatis K."/>
            <person name="Mikhailova N."/>
            <person name="Huntemann M."/>
            <person name="Pati A."/>
            <person name="Chen A."/>
            <person name="Palaniappan K."/>
            <person name="Land M."/>
            <person name="Hauser L."/>
            <person name="Jeffries C.D."/>
            <person name="Rohde M."/>
            <person name="Spring S."/>
            <person name="Gronow S."/>
            <person name="Detter J.C."/>
            <person name="Bristow J."/>
            <person name="Eisen J.A."/>
            <person name="Markowitz V."/>
            <person name="Hugenholtz P."/>
            <person name="Kyrpides N.C."/>
            <person name="Woyke T."/>
            <person name="Klenk H.P."/>
        </authorList>
    </citation>
    <scope>NUCLEOTIDE SEQUENCE</scope>
    <source>
        <strain evidence="2">ATCC 51460 / DSM 7334 / H1</strain>
    </source>
</reference>
<sequence length="89" mass="10197">MIRLEIYANRSVEEDLFDGFKKAGVAQYYTKIPVVHGVGSSGPRMGDAIWPEENFALIIWCEEQEAQQVVKVIEDVKKKFPHEGIKLFK</sequence>
<dbReference type="AlphaFoldDB" id="F8EWX5"/>
<evidence type="ECO:0000313" key="1">
    <source>
        <dbReference type="EMBL" id="AEJ18361.1"/>
    </source>
</evidence>
<organism evidence="1 2">
    <name type="scientific">Gracilinema caldarium (strain ATCC 51460 / DSM 7334 / H1)</name>
    <name type="common">Treponema caldarium</name>
    <dbReference type="NCBI Taxonomy" id="744872"/>
    <lineage>
        <taxon>Bacteria</taxon>
        <taxon>Pseudomonadati</taxon>
        <taxon>Spirochaetota</taxon>
        <taxon>Spirochaetia</taxon>
        <taxon>Spirochaetales</taxon>
        <taxon>Breznakiellaceae</taxon>
        <taxon>Gracilinema</taxon>
    </lineage>
</organism>
<dbReference type="NCBIfam" id="NF045581">
    <property type="entry name" value="PG0541_fam"/>
    <property type="match status" value="1"/>
</dbReference>
<dbReference type="eggNOG" id="ENOG50334VX">
    <property type="taxonomic scope" value="Bacteria"/>
</dbReference>
<name>F8EWX5_GRAC1</name>